<proteinExistence type="predicted"/>
<name>A0A6L2JNA0_TANCI</name>
<reference evidence="1" key="1">
    <citation type="journal article" date="2019" name="Sci. Rep.">
        <title>Draft genome of Tanacetum cinerariifolium, the natural source of mosquito coil.</title>
        <authorList>
            <person name="Yamashiro T."/>
            <person name="Shiraishi A."/>
            <person name="Satake H."/>
            <person name="Nakayama K."/>
        </authorList>
    </citation>
    <scope>NUCLEOTIDE SEQUENCE</scope>
</reference>
<organism evidence="1">
    <name type="scientific">Tanacetum cinerariifolium</name>
    <name type="common">Dalmatian daisy</name>
    <name type="synonym">Chrysanthemum cinerariifolium</name>
    <dbReference type="NCBI Taxonomy" id="118510"/>
    <lineage>
        <taxon>Eukaryota</taxon>
        <taxon>Viridiplantae</taxon>
        <taxon>Streptophyta</taxon>
        <taxon>Embryophyta</taxon>
        <taxon>Tracheophyta</taxon>
        <taxon>Spermatophyta</taxon>
        <taxon>Magnoliopsida</taxon>
        <taxon>eudicotyledons</taxon>
        <taxon>Gunneridae</taxon>
        <taxon>Pentapetalae</taxon>
        <taxon>asterids</taxon>
        <taxon>campanulids</taxon>
        <taxon>Asterales</taxon>
        <taxon>Asteraceae</taxon>
        <taxon>Asteroideae</taxon>
        <taxon>Anthemideae</taxon>
        <taxon>Anthemidinae</taxon>
        <taxon>Tanacetum</taxon>
    </lineage>
</organism>
<gene>
    <name evidence="1" type="ORF">Tci_010381</name>
</gene>
<dbReference type="AlphaFoldDB" id="A0A6L2JNA0"/>
<keyword evidence="1" id="KW-0548">Nucleotidyltransferase</keyword>
<protein>
    <submittedName>
        <fullName evidence="1">Reverse transcriptase domain-containing protein</fullName>
    </submittedName>
</protein>
<keyword evidence="1" id="KW-0808">Transferase</keyword>
<evidence type="ECO:0000313" key="1">
    <source>
        <dbReference type="EMBL" id="GEU38403.1"/>
    </source>
</evidence>
<accession>A0A6L2JNA0</accession>
<sequence length="224" mass="25549">MTNSPTLYGGEVGLYTYGFFHGPGSRLLGLSPDTRDRKLSALKHDLYGLEEFVNEPRVSEPTVKKPIVETSKAKASVDKPKVVRKNFGPPLIEDGISDSEDEVKLKPKIEKKTVKPSFAKIEFVKSKEQEKTKRLHDSKIKNRVFNIGDRVLLFNFRLKIFSGKLKSRWSGPFTISQVYPYGTVELSQPNGPNFKVNGHRLKHYFREDITKLVVLDLQTFPMDH</sequence>
<keyword evidence="1" id="KW-0695">RNA-directed DNA polymerase</keyword>
<dbReference type="GO" id="GO:0003964">
    <property type="term" value="F:RNA-directed DNA polymerase activity"/>
    <property type="evidence" value="ECO:0007669"/>
    <property type="project" value="UniProtKB-KW"/>
</dbReference>
<dbReference type="EMBL" id="BKCJ010001048">
    <property type="protein sequence ID" value="GEU38403.1"/>
    <property type="molecule type" value="Genomic_DNA"/>
</dbReference>
<comment type="caution">
    <text evidence="1">The sequence shown here is derived from an EMBL/GenBank/DDBJ whole genome shotgun (WGS) entry which is preliminary data.</text>
</comment>